<dbReference type="AlphaFoldDB" id="A0A3B0SEH3"/>
<gene>
    <name evidence="1" type="ORF">MNBD_ALPHA07-1833</name>
</gene>
<reference evidence="1" key="1">
    <citation type="submission" date="2018-06" db="EMBL/GenBank/DDBJ databases">
        <authorList>
            <person name="Zhirakovskaya E."/>
        </authorList>
    </citation>
    <scope>NUCLEOTIDE SEQUENCE</scope>
</reference>
<proteinExistence type="predicted"/>
<protein>
    <submittedName>
        <fullName evidence="1">Uncharacterized protein</fullName>
    </submittedName>
</protein>
<dbReference type="EMBL" id="UOEG01000191">
    <property type="protein sequence ID" value="VAV99356.1"/>
    <property type="molecule type" value="Genomic_DNA"/>
</dbReference>
<sequence>MQNKDKAAKLLCRSRQAYSGFFISDDLAYLVKFSSHNGFSGDGLGGVKIPDFKAEIHLQLTRFTIDAHLGANYTDVGLY</sequence>
<accession>A0A3B0SEH3</accession>
<organism evidence="1">
    <name type="scientific">hydrothermal vent metagenome</name>
    <dbReference type="NCBI Taxonomy" id="652676"/>
    <lineage>
        <taxon>unclassified sequences</taxon>
        <taxon>metagenomes</taxon>
        <taxon>ecological metagenomes</taxon>
    </lineage>
</organism>
<name>A0A3B0SEH3_9ZZZZ</name>
<evidence type="ECO:0000313" key="1">
    <source>
        <dbReference type="EMBL" id="VAV99356.1"/>
    </source>
</evidence>